<evidence type="ECO:0008006" key="2">
    <source>
        <dbReference type="Google" id="ProtNLM"/>
    </source>
</evidence>
<dbReference type="InterPro" id="IPR011467">
    <property type="entry name" value="DUF1573"/>
</dbReference>
<gene>
    <name evidence="1" type="ORF">GALL_178260</name>
</gene>
<sequence>MKYFFISLLITVSLFSFSCKNKSERELDAAKAAAADSANYTTVQWLDSIVKFGTINKGEKIDIKFRCKNTGDKPLILTNVRPGCGCTVADYTKQPIAPGAEGLVTGSFDSKKVGTSGDVRKTIIVNTNTKNGTEHYLYFEGTINGGGTNDKIVEPHPIPNKN</sequence>
<protein>
    <recommendedName>
        <fullName evidence="2">DUF1573 domain-containing protein</fullName>
    </recommendedName>
</protein>
<reference evidence="1" key="1">
    <citation type="submission" date="2016-10" db="EMBL/GenBank/DDBJ databases">
        <title>Sequence of Gallionella enrichment culture.</title>
        <authorList>
            <person name="Poehlein A."/>
            <person name="Muehling M."/>
            <person name="Daniel R."/>
        </authorList>
    </citation>
    <scope>NUCLEOTIDE SEQUENCE</scope>
</reference>
<name>A0A1J5SEN5_9ZZZZ</name>
<dbReference type="PANTHER" id="PTHR37833:SF1">
    <property type="entry name" value="SIGNAL PEPTIDE PROTEIN"/>
    <property type="match status" value="1"/>
</dbReference>
<dbReference type="Pfam" id="PF07610">
    <property type="entry name" value="DUF1573"/>
    <property type="match status" value="1"/>
</dbReference>
<organism evidence="1">
    <name type="scientific">mine drainage metagenome</name>
    <dbReference type="NCBI Taxonomy" id="410659"/>
    <lineage>
        <taxon>unclassified sequences</taxon>
        <taxon>metagenomes</taxon>
        <taxon>ecological metagenomes</taxon>
    </lineage>
</organism>
<dbReference type="PANTHER" id="PTHR37833">
    <property type="entry name" value="LIPOPROTEIN-RELATED"/>
    <property type="match status" value="1"/>
</dbReference>
<proteinExistence type="predicted"/>
<dbReference type="Gene3D" id="2.60.40.10">
    <property type="entry name" value="Immunoglobulins"/>
    <property type="match status" value="1"/>
</dbReference>
<dbReference type="AlphaFoldDB" id="A0A1J5SEN5"/>
<comment type="caution">
    <text evidence="1">The sequence shown here is derived from an EMBL/GenBank/DDBJ whole genome shotgun (WGS) entry which is preliminary data.</text>
</comment>
<dbReference type="PROSITE" id="PS51257">
    <property type="entry name" value="PROKAR_LIPOPROTEIN"/>
    <property type="match status" value="1"/>
</dbReference>
<accession>A0A1J5SEN5</accession>
<dbReference type="InterPro" id="IPR013783">
    <property type="entry name" value="Ig-like_fold"/>
</dbReference>
<evidence type="ECO:0000313" key="1">
    <source>
        <dbReference type="EMBL" id="OIR00180.1"/>
    </source>
</evidence>
<dbReference type="EMBL" id="MLJW01000098">
    <property type="protein sequence ID" value="OIR00180.1"/>
    <property type="molecule type" value="Genomic_DNA"/>
</dbReference>